<comment type="cofactor">
    <cofactor evidence="1">
        <name>Zn(2+)</name>
        <dbReference type="ChEBI" id="CHEBI:29105"/>
    </cofactor>
</comment>
<gene>
    <name evidence="6" type="ORF">D8M04_02060</name>
</gene>
<dbReference type="CDD" id="cd06262">
    <property type="entry name" value="metallo-hydrolase-like_MBL-fold"/>
    <property type="match status" value="1"/>
</dbReference>
<reference evidence="6 7" key="1">
    <citation type="submission" date="2018-10" db="EMBL/GenBank/DDBJ databases">
        <title>Oceanobacillus sp. YLB-02 draft genome.</title>
        <authorList>
            <person name="Yu L."/>
        </authorList>
    </citation>
    <scope>NUCLEOTIDE SEQUENCE [LARGE SCALE GENOMIC DNA]</scope>
    <source>
        <strain evidence="6 7">YLB-02</strain>
    </source>
</reference>
<evidence type="ECO:0000256" key="3">
    <source>
        <dbReference type="ARBA" id="ARBA00022801"/>
    </source>
</evidence>
<accession>A0A498DAR8</accession>
<dbReference type="InterPro" id="IPR036866">
    <property type="entry name" value="RibonucZ/Hydroxyglut_hydro"/>
</dbReference>
<feature type="domain" description="Metallo-beta-lactamase" evidence="5">
    <location>
        <begin position="12"/>
        <end position="189"/>
    </location>
</feature>
<evidence type="ECO:0000256" key="4">
    <source>
        <dbReference type="ARBA" id="ARBA00022833"/>
    </source>
</evidence>
<dbReference type="SMART" id="SM00849">
    <property type="entry name" value="Lactamase_B"/>
    <property type="match status" value="1"/>
</dbReference>
<keyword evidence="7" id="KW-1185">Reference proteome</keyword>
<keyword evidence="4" id="KW-0862">Zinc</keyword>
<dbReference type="GO" id="GO:0016787">
    <property type="term" value="F:hydrolase activity"/>
    <property type="evidence" value="ECO:0007669"/>
    <property type="project" value="UniProtKB-KW"/>
</dbReference>
<keyword evidence="3 6" id="KW-0378">Hydrolase</keyword>
<dbReference type="Gene3D" id="3.60.15.10">
    <property type="entry name" value="Ribonuclease Z/Hydroxyacylglutathione hydrolase-like"/>
    <property type="match status" value="1"/>
</dbReference>
<dbReference type="EMBL" id="RCHR01000001">
    <property type="protein sequence ID" value="RLL48081.1"/>
    <property type="molecule type" value="Genomic_DNA"/>
</dbReference>
<dbReference type="RefSeq" id="WP_121520915.1">
    <property type="nucleotide sequence ID" value="NZ_RCHR01000001.1"/>
</dbReference>
<evidence type="ECO:0000256" key="2">
    <source>
        <dbReference type="ARBA" id="ARBA00022723"/>
    </source>
</evidence>
<proteinExistence type="predicted"/>
<dbReference type="GO" id="GO:0046872">
    <property type="term" value="F:metal ion binding"/>
    <property type="evidence" value="ECO:0007669"/>
    <property type="project" value="UniProtKB-KW"/>
</dbReference>
<dbReference type="Proteomes" id="UP000270219">
    <property type="component" value="Unassembled WGS sequence"/>
</dbReference>
<evidence type="ECO:0000313" key="6">
    <source>
        <dbReference type="EMBL" id="RLL48081.1"/>
    </source>
</evidence>
<evidence type="ECO:0000313" key="7">
    <source>
        <dbReference type="Proteomes" id="UP000270219"/>
    </source>
</evidence>
<comment type="caution">
    <text evidence="6">The sequence shown here is derived from an EMBL/GenBank/DDBJ whole genome shotgun (WGS) entry which is preliminary data.</text>
</comment>
<dbReference type="PANTHER" id="PTHR46233">
    <property type="entry name" value="HYDROXYACYLGLUTATHIONE HYDROLASE GLOC"/>
    <property type="match status" value="1"/>
</dbReference>
<evidence type="ECO:0000259" key="5">
    <source>
        <dbReference type="SMART" id="SM00849"/>
    </source>
</evidence>
<protein>
    <submittedName>
        <fullName evidence="6">MBL fold metallo-hydrolase</fullName>
    </submittedName>
</protein>
<dbReference type="InterPro" id="IPR001279">
    <property type="entry name" value="Metallo-B-lactamas"/>
</dbReference>
<dbReference type="PANTHER" id="PTHR46233:SF3">
    <property type="entry name" value="HYDROXYACYLGLUTATHIONE HYDROLASE GLOC"/>
    <property type="match status" value="1"/>
</dbReference>
<name>A0A498DAR8_9BACI</name>
<dbReference type="Pfam" id="PF00753">
    <property type="entry name" value="Lactamase_B"/>
    <property type="match status" value="1"/>
</dbReference>
<dbReference type="InterPro" id="IPR051453">
    <property type="entry name" value="MBL_Glyoxalase_II"/>
</dbReference>
<evidence type="ECO:0000256" key="1">
    <source>
        <dbReference type="ARBA" id="ARBA00001947"/>
    </source>
</evidence>
<sequence length="207" mass="23162">MEVHSLPVGPIGTNCYLIVKEREVLIVDPGGEPNKIIRFIENNGYQPMAILLTHAHFDHIGAVDELRSKYAVEVYIHETEQDWLSDPKLNGSYAFIGKEIVVRDADQLFNEGELKIGGFSFQVAHTPGHSPGSVSFIFSNEEFIIGGDVLFREGIGRTDLINGDIKQLQLSIKEHFYTLPENYKVYPGHGPLTTIKHEKMNNPFVAG</sequence>
<organism evidence="6 7">
    <name type="scientific">Oceanobacillus piezotolerans</name>
    <dbReference type="NCBI Taxonomy" id="2448030"/>
    <lineage>
        <taxon>Bacteria</taxon>
        <taxon>Bacillati</taxon>
        <taxon>Bacillota</taxon>
        <taxon>Bacilli</taxon>
        <taxon>Bacillales</taxon>
        <taxon>Bacillaceae</taxon>
        <taxon>Oceanobacillus</taxon>
    </lineage>
</organism>
<dbReference type="OrthoDB" id="9802248at2"/>
<keyword evidence="2" id="KW-0479">Metal-binding</keyword>
<dbReference type="AlphaFoldDB" id="A0A498DAR8"/>
<dbReference type="SUPFAM" id="SSF56281">
    <property type="entry name" value="Metallo-hydrolase/oxidoreductase"/>
    <property type="match status" value="1"/>
</dbReference>